<sequence length="173" mass="19722">MTPLIRGPRLSLYRFAPRDAAGFMAMNADPRVVQHTGDRPFADEADALRFIQHYDHYQRHGFGRWSLYTHEGEYAGFCGLRRAAGEVDLGYRLPWRLWGRGLATEAAQLALQLGFERFDLGSIVGRARCANPGSIRVLEKVGMGLEGAFTEEGHDWLQYRIRSHEWTGLPFLR</sequence>
<dbReference type="InterPro" id="IPR016181">
    <property type="entry name" value="Acyl_CoA_acyltransferase"/>
</dbReference>
<dbReference type="HOGENOM" id="CLU_013985_3_6_6"/>
<dbReference type="PANTHER" id="PTHR43792:SF1">
    <property type="entry name" value="N-ACETYLTRANSFERASE DOMAIN-CONTAINING PROTEIN"/>
    <property type="match status" value="1"/>
</dbReference>
<dbReference type="Gene3D" id="3.40.630.30">
    <property type="match status" value="1"/>
</dbReference>
<feature type="domain" description="N-acetyltransferase" evidence="1">
    <location>
        <begin position="10"/>
        <end position="162"/>
    </location>
</feature>
<evidence type="ECO:0000259" key="1">
    <source>
        <dbReference type="PROSITE" id="PS51186"/>
    </source>
</evidence>
<dbReference type="RefSeq" id="WP_013343590.1">
    <property type="nucleotide sequence ID" value="NC_014541.1"/>
</dbReference>
<dbReference type="Pfam" id="PF13302">
    <property type="entry name" value="Acetyltransf_3"/>
    <property type="match status" value="1"/>
</dbReference>
<dbReference type="Proteomes" id="UP000006683">
    <property type="component" value="Chromosome"/>
</dbReference>
<evidence type="ECO:0000313" key="3">
    <source>
        <dbReference type="Proteomes" id="UP000006683"/>
    </source>
</evidence>
<dbReference type="PROSITE" id="PS51186">
    <property type="entry name" value="GNAT"/>
    <property type="match status" value="1"/>
</dbReference>
<reference evidence="2 3" key="1">
    <citation type="journal article" date="2010" name="Stand. Genomic Sci.">
        <title>Complete genome sequence of Ferrimonas balearica type strain (PAT).</title>
        <authorList>
            <person name="Nolan M."/>
            <person name="Sikorski J."/>
            <person name="Davenport K."/>
            <person name="Lucas S."/>
            <person name="Glavina Del Rio T."/>
            <person name="Tice H."/>
            <person name="Cheng J."/>
            <person name="Goodwin L."/>
            <person name="Pitluck S."/>
            <person name="Liolios K."/>
            <person name="Ivanova N."/>
            <person name="Mavromatis K."/>
            <person name="Ovchinnikova G."/>
            <person name="Pati A."/>
            <person name="Chen A."/>
            <person name="Palaniappan K."/>
            <person name="Land M."/>
            <person name="Hauser L."/>
            <person name="Chang Y."/>
            <person name="Jeffries C."/>
            <person name="Tapia R."/>
            <person name="Brettin T."/>
            <person name="Detter J."/>
            <person name="Han C."/>
            <person name="Yasawong M."/>
            <person name="Rohde M."/>
            <person name="Tindall B."/>
            <person name="Goker M."/>
            <person name="Woyke T."/>
            <person name="Bristow J."/>
            <person name="Eisen J."/>
            <person name="Markowitz V."/>
            <person name="Hugenholtz P."/>
            <person name="Kyrpides N."/>
            <person name="Klenk H."/>
            <person name="Lapidus A."/>
        </authorList>
    </citation>
    <scope>NUCLEOTIDE SEQUENCE [LARGE SCALE GENOMIC DNA]</scope>
    <source>
        <strain evidence="3">DSM 9799 / CCM 4581 / KCTC 23876 / PAT</strain>
    </source>
</reference>
<keyword evidence="3" id="KW-1185">Reference proteome</keyword>
<gene>
    <name evidence="2" type="ordered locus">Fbal_0070</name>
</gene>
<dbReference type="SUPFAM" id="SSF55729">
    <property type="entry name" value="Acyl-CoA N-acyltransferases (Nat)"/>
    <property type="match status" value="1"/>
</dbReference>
<dbReference type="KEGG" id="fbl:Fbal_0070"/>
<dbReference type="InterPro" id="IPR000182">
    <property type="entry name" value="GNAT_dom"/>
</dbReference>
<evidence type="ECO:0000313" key="2">
    <source>
        <dbReference type="EMBL" id="ADN74284.1"/>
    </source>
</evidence>
<dbReference type="GO" id="GO:0005840">
    <property type="term" value="C:ribosome"/>
    <property type="evidence" value="ECO:0007669"/>
    <property type="project" value="UniProtKB-KW"/>
</dbReference>
<keyword evidence="2" id="KW-0689">Ribosomal protein</keyword>
<dbReference type="GeneID" id="67180316"/>
<dbReference type="AlphaFoldDB" id="E1SVD0"/>
<keyword evidence="2" id="KW-0687">Ribonucleoprotein</keyword>
<dbReference type="PANTHER" id="PTHR43792">
    <property type="entry name" value="GNAT FAMILY, PUTATIVE (AFU_ORTHOLOGUE AFUA_3G00765)-RELATED-RELATED"/>
    <property type="match status" value="1"/>
</dbReference>
<dbReference type="EMBL" id="CP002209">
    <property type="protein sequence ID" value="ADN74284.1"/>
    <property type="molecule type" value="Genomic_DNA"/>
</dbReference>
<dbReference type="OrthoDB" id="9801656at2"/>
<accession>E1SVD0</accession>
<dbReference type="GO" id="GO:0016747">
    <property type="term" value="F:acyltransferase activity, transferring groups other than amino-acyl groups"/>
    <property type="evidence" value="ECO:0007669"/>
    <property type="project" value="InterPro"/>
</dbReference>
<organism evidence="2 3">
    <name type="scientific">Ferrimonas balearica (strain DSM 9799 / CCM 4581 / KCTC 23876 / PAT)</name>
    <dbReference type="NCBI Taxonomy" id="550540"/>
    <lineage>
        <taxon>Bacteria</taxon>
        <taxon>Pseudomonadati</taxon>
        <taxon>Pseudomonadota</taxon>
        <taxon>Gammaproteobacteria</taxon>
        <taxon>Alteromonadales</taxon>
        <taxon>Ferrimonadaceae</taxon>
        <taxon>Ferrimonas</taxon>
    </lineage>
</organism>
<dbReference type="eggNOG" id="COG1670">
    <property type="taxonomic scope" value="Bacteria"/>
</dbReference>
<dbReference type="InterPro" id="IPR051531">
    <property type="entry name" value="N-acetyltransferase"/>
</dbReference>
<proteinExistence type="predicted"/>
<protein>
    <submittedName>
        <fullName evidence="2">Ribosomal protein N-acetylase-like protein</fullName>
    </submittedName>
</protein>
<name>E1SVD0_FERBD</name>
<dbReference type="STRING" id="550540.Fbal_0070"/>